<evidence type="ECO:0000259" key="11">
    <source>
        <dbReference type="Pfam" id="PF19425"/>
    </source>
</evidence>
<name>A0A7W7Y1L9_9GAMM</name>
<keyword evidence="13" id="KW-1185">Reference proteome</keyword>
<dbReference type="GO" id="GO:0030313">
    <property type="term" value="C:cell envelope"/>
    <property type="evidence" value="ECO:0007669"/>
    <property type="project" value="UniProtKB-SubCell"/>
</dbReference>
<evidence type="ECO:0000259" key="9">
    <source>
        <dbReference type="Pfam" id="PF01551"/>
    </source>
</evidence>
<keyword evidence="7" id="KW-0482">Metalloprotease</keyword>
<keyword evidence="6" id="KW-0862">Zinc</keyword>
<evidence type="ECO:0000256" key="4">
    <source>
        <dbReference type="ARBA" id="ARBA00022723"/>
    </source>
</evidence>
<evidence type="ECO:0000256" key="6">
    <source>
        <dbReference type="ARBA" id="ARBA00022833"/>
    </source>
</evidence>
<evidence type="ECO:0000256" key="2">
    <source>
        <dbReference type="ARBA" id="ARBA00004196"/>
    </source>
</evidence>
<dbReference type="GO" id="GO:0042834">
    <property type="term" value="F:peptidoglycan binding"/>
    <property type="evidence" value="ECO:0007669"/>
    <property type="project" value="InterPro"/>
</dbReference>
<dbReference type="Gene3D" id="3.10.450.350">
    <property type="match status" value="2"/>
</dbReference>
<evidence type="ECO:0000256" key="5">
    <source>
        <dbReference type="ARBA" id="ARBA00022801"/>
    </source>
</evidence>
<evidence type="ECO:0000256" key="1">
    <source>
        <dbReference type="ARBA" id="ARBA00001947"/>
    </source>
</evidence>
<reference evidence="12 13" key="1">
    <citation type="submission" date="2020-08" db="EMBL/GenBank/DDBJ databases">
        <title>Genomic Encyclopedia of Type Strains, Phase IV (KMG-IV): sequencing the most valuable type-strain genomes for metagenomic binning, comparative biology and taxonomic classification.</title>
        <authorList>
            <person name="Goeker M."/>
        </authorList>
    </citation>
    <scope>NUCLEOTIDE SEQUENCE [LARGE SCALE GENOMIC DNA]</scope>
    <source>
        <strain evidence="12 13">DSM 25897</strain>
    </source>
</reference>
<evidence type="ECO:0000256" key="8">
    <source>
        <dbReference type="SAM" id="Phobius"/>
    </source>
</evidence>
<proteinExistence type="predicted"/>
<dbReference type="FunFam" id="2.70.70.10:FF:000002">
    <property type="entry name" value="Murein DD-endopeptidase MepM"/>
    <property type="match status" value="1"/>
</dbReference>
<accession>A0A7W7Y1L9</accession>
<dbReference type="InterPro" id="IPR007340">
    <property type="entry name" value="LysM_Opacity-associatedA"/>
</dbReference>
<comment type="subcellular location">
    <subcellularLocation>
        <location evidence="2">Cell envelope</location>
    </subcellularLocation>
</comment>
<keyword evidence="4" id="KW-0479">Metal-binding</keyword>
<evidence type="ECO:0000256" key="7">
    <source>
        <dbReference type="ARBA" id="ARBA00023049"/>
    </source>
</evidence>
<keyword evidence="8" id="KW-1133">Transmembrane helix</keyword>
<dbReference type="InterPro" id="IPR011055">
    <property type="entry name" value="Dup_hybrid_motif"/>
</dbReference>
<feature type="domain" description="Csd3-like second N-terminal" evidence="11">
    <location>
        <begin position="199"/>
        <end position="317"/>
    </location>
</feature>
<keyword evidence="8" id="KW-0472">Membrane</keyword>
<keyword evidence="3" id="KW-0645">Protease</keyword>
<dbReference type="InterPro" id="IPR050570">
    <property type="entry name" value="Cell_wall_metabolism_enzyme"/>
</dbReference>
<dbReference type="Pfam" id="PF19425">
    <property type="entry name" value="Csd3_N2"/>
    <property type="match status" value="1"/>
</dbReference>
<comment type="caution">
    <text evidence="12">The sequence shown here is derived from an EMBL/GenBank/DDBJ whole genome shotgun (WGS) entry which is preliminary data.</text>
</comment>
<dbReference type="GO" id="GO:0004222">
    <property type="term" value="F:metalloendopeptidase activity"/>
    <property type="evidence" value="ECO:0007669"/>
    <property type="project" value="TreeGrafter"/>
</dbReference>
<dbReference type="InterPro" id="IPR016047">
    <property type="entry name" value="M23ase_b-sheet_dom"/>
</dbReference>
<feature type="domain" description="Opacity-associated protein A LysM-like" evidence="10">
    <location>
        <begin position="104"/>
        <end position="171"/>
    </location>
</feature>
<gene>
    <name evidence="12" type="ORF">HNQ58_002109</name>
</gene>
<comment type="cofactor">
    <cofactor evidence="1">
        <name>Zn(2+)</name>
        <dbReference type="ChEBI" id="CHEBI:29105"/>
    </cofactor>
</comment>
<dbReference type="AlphaFoldDB" id="A0A7W7Y1L9"/>
<dbReference type="Gene3D" id="2.70.70.10">
    <property type="entry name" value="Glucose Permease (Domain IIA)"/>
    <property type="match status" value="1"/>
</dbReference>
<evidence type="ECO:0000256" key="3">
    <source>
        <dbReference type="ARBA" id="ARBA00022670"/>
    </source>
</evidence>
<dbReference type="PANTHER" id="PTHR21666:SF288">
    <property type="entry name" value="CELL DIVISION PROTEIN YTFB"/>
    <property type="match status" value="1"/>
</dbReference>
<dbReference type="InterPro" id="IPR045834">
    <property type="entry name" value="Csd3_N2"/>
</dbReference>
<dbReference type="Proteomes" id="UP000519004">
    <property type="component" value="Unassembled WGS sequence"/>
</dbReference>
<evidence type="ECO:0000259" key="10">
    <source>
        <dbReference type="Pfam" id="PF04225"/>
    </source>
</evidence>
<dbReference type="EMBL" id="JACHHX010000015">
    <property type="protein sequence ID" value="MBB5016198.1"/>
    <property type="molecule type" value="Genomic_DNA"/>
</dbReference>
<dbReference type="GO" id="GO:0006508">
    <property type="term" value="P:proteolysis"/>
    <property type="evidence" value="ECO:0007669"/>
    <property type="project" value="UniProtKB-KW"/>
</dbReference>
<dbReference type="PANTHER" id="PTHR21666">
    <property type="entry name" value="PEPTIDASE-RELATED"/>
    <property type="match status" value="1"/>
</dbReference>
<evidence type="ECO:0000313" key="13">
    <source>
        <dbReference type="Proteomes" id="UP000519004"/>
    </source>
</evidence>
<organism evidence="12 13">
    <name type="scientific">Rehaibacterium terrae</name>
    <dbReference type="NCBI Taxonomy" id="1341696"/>
    <lineage>
        <taxon>Bacteria</taxon>
        <taxon>Pseudomonadati</taxon>
        <taxon>Pseudomonadota</taxon>
        <taxon>Gammaproteobacteria</taxon>
        <taxon>Lysobacterales</taxon>
        <taxon>Lysobacteraceae</taxon>
        <taxon>Rehaibacterium</taxon>
    </lineage>
</organism>
<feature type="domain" description="M23ase beta-sheet core" evidence="9">
    <location>
        <begin position="329"/>
        <end position="424"/>
    </location>
</feature>
<dbReference type="SUPFAM" id="SSF51261">
    <property type="entry name" value="Duplicated hybrid motif"/>
    <property type="match status" value="1"/>
</dbReference>
<dbReference type="CDD" id="cd12797">
    <property type="entry name" value="M23_peptidase"/>
    <property type="match status" value="1"/>
</dbReference>
<keyword evidence="5 12" id="KW-0378">Hydrolase</keyword>
<dbReference type="GO" id="GO:0046872">
    <property type="term" value="F:metal ion binding"/>
    <property type="evidence" value="ECO:0007669"/>
    <property type="project" value="UniProtKB-KW"/>
</dbReference>
<protein>
    <submittedName>
        <fullName evidence="12">Murein DD-endopeptidase MepM/ murein hydrolase activator NlpD</fullName>
    </submittedName>
</protein>
<feature type="transmembrane region" description="Helical" evidence="8">
    <location>
        <begin position="48"/>
        <end position="69"/>
    </location>
</feature>
<dbReference type="Pfam" id="PF04225">
    <property type="entry name" value="LysM_OapA"/>
    <property type="match status" value="1"/>
</dbReference>
<dbReference type="RefSeq" id="WP_183948867.1">
    <property type="nucleotide sequence ID" value="NZ_JACHHX010000015.1"/>
</dbReference>
<evidence type="ECO:0000313" key="12">
    <source>
        <dbReference type="EMBL" id="MBB5016198.1"/>
    </source>
</evidence>
<dbReference type="Pfam" id="PF01551">
    <property type="entry name" value="Peptidase_M23"/>
    <property type="match status" value="1"/>
</dbReference>
<sequence length="467" mass="51821">MNSKDERLDGAGARLIHTARRAAASLVDRVDAELPSRRADGRWSREHWLLASLLATLGTLVIAIVPGIASAMRETEVPHTTVTLTLPEPAARADATESTATDRWQTVKVKPGQTLGQVFAELGLPAADMHRLLAHPGARSPLTMIRAGQEFEFDIPTPGTLRAIRFDRDDSTRVELSLAGERIVETTLPRDVQRRVLMASGEITHSLYGAGERAGLTASTINELANVFEHDIDFTRDLREGDRFHVVYEEVWRDGERVRHGGIVAASFINQGKRYTAFRYTRPDGRVEYFDSEGRPLKKGFLRMPIEFARISSRFNPNRRHPVLGTIRAHRGVDYAAPTGTPIRAAGDGRISFAGWQNGYGRTIIIDHGRGYTTLYAHMSRLGPFRTGQRVRQGQVIGYVGATGLATGPHLHYEFRINGVHRDPLTVTFPKPEPLPAAELARFRQQTAPVIAHLELLEGRQFATASR</sequence>
<keyword evidence="8" id="KW-0812">Transmembrane</keyword>